<organism evidence="2 3">
    <name type="scientific">Mucor saturninus</name>
    <dbReference type="NCBI Taxonomy" id="64648"/>
    <lineage>
        <taxon>Eukaryota</taxon>
        <taxon>Fungi</taxon>
        <taxon>Fungi incertae sedis</taxon>
        <taxon>Mucoromycota</taxon>
        <taxon>Mucoromycotina</taxon>
        <taxon>Mucoromycetes</taxon>
        <taxon>Mucorales</taxon>
        <taxon>Mucorineae</taxon>
        <taxon>Mucoraceae</taxon>
        <taxon>Mucor</taxon>
    </lineage>
</organism>
<reference evidence="2" key="1">
    <citation type="submission" date="2020-12" db="EMBL/GenBank/DDBJ databases">
        <title>Metabolic potential, ecology and presence of endohyphal bacteria is reflected in genomic diversity of Mucoromycotina.</title>
        <authorList>
            <person name="Muszewska A."/>
            <person name="Okrasinska A."/>
            <person name="Steczkiewicz K."/>
            <person name="Drgas O."/>
            <person name="Orlowska M."/>
            <person name="Perlinska-Lenart U."/>
            <person name="Aleksandrzak-Piekarczyk T."/>
            <person name="Szatraj K."/>
            <person name="Zielenkiewicz U."/>
            <person name="Pilsyk S."/>
            <person name="Malc E."/>
            <person name="Mieczkowski P."/>
            <person name="Kruszewska J.S."/>
            <person name="Biernat P."/>
            <person name="Pawlowska J."/>
        </authorList>
    </citation>
    <scope>NUCLEOTIDE SEQUENCE</scope>
    <source>
        <strain evidence="2">WA0000017839</strain>
    </source>
</reference>
<dbReference type="Pfam" id="PF12874">
    <property type="entry name" value="zf-met"/>
    <property type="match status" value="1"/>
</dbReference>
<dbReference type="OrthoDB" id="2217506at2759"/>
<sequence>MDKHWIRYHHMDYSINHKRYLPCLEGPDFYCETCQIHYESKIRFVSHLKHDHRIQGPSFPDYSDEPPNVMDPDNHCKPCCLCFDTRPLYRSHLFIKHNITVYSHIVSVHDNTKPDVFNEKNHCDACNKTFVSRHAFLQHLHYSYGIDVEPYKRPRTQNDLDQFNKRQQQIDVPNLHDPSLYCATCCRTYDTRLQYQHHLRMIHNIYSRPVKGFTMRTRKAPLDIVPDLDNPDNHCTSCQCTYKSKESFVSHLRYSHQLPSKQQ</sequence>
<keyword evidence="3" id="KW-1185">Reference proteome</keyword>
<evidence type="ECO:0000259" key="1">
    <source>
        <dbReference type="PROSITE" id="PS00028"/>
    </source>
</evidence>
<feature type="domain" description="C2H2-type" evidence="1">
    <location>
        <begin position="31"/>
        <end position="52"/>
    </location>
</feature>
<dbReference type="EMBL" id="JAEPRD010000010">
    <property type="protein sequence ID" value="KAG2210847.1"/>
    <property type="molecule type" value="Genomic_DNA"/>
</dbReference>
<dbReference type="Proteomes" id="UP000603453">
    <property type="component" value="Unassembled WGS sequence"/>
</dbReference>
<evidence type="ECO:0000313" key="2">
    <source>
        <dbReference type="EMBL" id="KAG2210847.1"/>
    </source>
</evidence>
<evidence type="ECO:0000313" key="3">
    <source>
        <dbReference type="Proteomes" id="UP000603453"/>
    </source>
</evidence>
<name>A0A8H7V9T8_9FUNG</name>
<dbReference type="InterPro" id="IPR013087">
    <property type="entry name" value="Znf_C2H2_type"/>
</dbReference>
<accession>A0A8H7V9T8</accession>
<comment type="caution">
    <text evidence="2">The sequence shown here is derived from an EMBL/GenBank/DDBJ whole genome shotgun (WGS) entry which is preliminary data.</text>
</comment>
<dbReference type="AlphaFoldDB" id="A0A8H7V9T8"/>
<proteinExistence type="predicted"/>
<feature type="domain" description="C2H2-type" evidence="1">
    <location>
        <begin position="235"/>
        <end position="256"/>
    </location>
</feature>
<protein>
    <recommendedName>
        <fullName evidence="1">C2H2-type domain-containing protein</fullName>
    </recommendedName>
</protein>
<dbReference type="PROSITE" id="PS00028">
    <property type="entry name" value="ZINC_FINGER_C2H2_1"/>
    <property type="match status" value="3"/>
</dbReference>
<feature type="domain" description="C2H2-type" evidence="1">
    <location>
        <begin position="182"/>
        <end position="203"/>
    </location>
</feature>
<dbReference type="SMART" id="SM00355">
    <property type="entry name" value="ZnF_C2H2"/>
    <property type="match status" value="5"/>
</dbReference>
<gene>
    <name evidence="2" type="ORF">INT47_000001</name>
</gene>